<dbReference type="Gene3D" id="3.30.360.10">
    <property type="entry name" value="Dihydrodipicolinate Reductase, domain 2"/>
    <property type="match status" value="1"/>
</dbReference>
<dbReference type="InterPro" id="IPR051317">
    <property type="entry name" value="Gfo/Idh/MocA_oxidoreduct"/>
</dbReference>
<evidence type="ECO:0000259" key="3">
    <source>
        <dbReference type="Pfam" id="PF01408"/>
    </source>
</evidence>
<accession>A0A8J8JWT2</accession>
<keyword evidence="6" id="KW-1185">Reference proteome</keyword>
<sequence>MSHPIKTAIVGFGAAGKFMHAPFIVTQPQHYEVIAVLERNLSESATLFPNALIVRSIEELLQIQELELVIITTPNNTHVPYTKAALMAGKHVVLEKPFTIHSSEALELIELSKQTNKTLSVFHNRRYVTDFLTIKEMLGKQLLGPVHSFEAHYHRYRAEAKPNAWREENTPGSGILYDLGSHLIDQALYLFGMPKHIMADIRLQRPHAKTVDNFEVQLYYDFLKVTLKSGMLVREPGPRYMIHGTIGSFIKSGEDPQEAYQRAGKLPTQVENWGYENEANYGLLHTVINNQLVKEIYPTLRGDYGYYYSNLYKTLREGMPLRERPEHGYNTIRIIELAMQSNEQKATIPCTDLLDIAYPD</sequence>
<dbReference type="AlphaFoldDB" id="A0A8J8JWT2"/>
<evidence type="ECO:0000259" key="4">
    <source>
        <dbReference type="Pfam" id="PF02894"/>
    </source>
</evidence>
<dbReference type="SUPFAM" id="SSF51735">
    <property type="entry name" value="NAD(P)-binding Rossmann-fold domains"/>
    <property type="match status" value="1"/>
</dbReference>
<gene>
    <name evidence="5" type="ORF">GD597_09160</name>
</gene>
<evidence type="ECO:0000313" key="5">
    <source>
        <dbReference type="EMBL" id="NNV55626.1"/>
    </source>
</evidence>
<evidence type="ECO:0000256" key="2">
    <source>
        <dbReference type="ARBA" id="ARBA00023002"/>
    </source>
</evidence>
<dbReference type="Pfam" id="PF01408">
    <property type="entry name" value="GFO_IDH_MocA"/>
    <property type="match status" value="1"/>
</dbReference>
<dbReference type="PANTHER" id="PTHR43708">
    <property type="entry name" value="CONSERVED EXPRESSED OXIDOREDUCTASE (EUROFUNG)"/>
    <property type="match status" value="1"/>
</dbReference>
<name>A0A8J8JWT2_9BACT</name>
<dbReference type="Pfam" id="PF02894">
    <property type="entry name" value="GFO_IDH_MocA_C"/>
    <property type="match status" value="1"/>
</dbReference>
<dbReference type="InterPro" id="IPR000683">
    <property type="entry name" value="Gfo/Idh/MocA-like_OxRdtase_N"/>
</dbReference>
<reference evidence="5" key="1">
    <citation type="submission" date="2019-10" db="EMBL/GenBank/DDBJ databases">
        <title>Draft genome sequence of Panacibacter sp. KCS-6.</title>
        <authorList>
            <person name="Yim K.J."/>
        </authorList>
    </citation>
    <scope>NUCLEOTIDE SEQUENCE</scope>
    <source>
        <strain evidence="5">KCS-6</strain>
    </source>
</reference>
<dbReference type="GO" id="GO:0016491">
    <property type="term" value="F:oxidoreductase activity"/>
    <property type="evidence" value="ECO:0007669"/>
    <property type="project" value="UniProtKB-KW"/>
</dbReference>
<dbReference type="Gene3D" id="3.40.50.720">
    <property type="entry name" value="NAD(P)-binding Rossmann-like Domain"/>
    <property type="match status" value="1"/>
</dbReference>
<dbReference type="GO" id="GO:0000166">
    <property type="term" value="F:nucleotide binding"/>
    <property type="evidence" value="ECO:0007669"/>
    <property type="project" value="InterPro"/>
</dbReference>
<proteinExistence type="inferred from homology"/>
<evidence type="ECO:0000256" key="1">
    <source>
        <dbReference type="ARBA" id="ARBA00010928"/>
    </source>
</evidence>
<dbReference type="InterPro" id="IPR036291">
    <property type="entry name" value="NAD(P)-bd_dom_sf"/>
</dbReference>
<dbReference type="RefSeq" id="WP_171607562.1">
    <property type="nucleotide sequence ID" value="NZ_WHPF01000006.1"/>
</dbReference>
<keyword evidence="2" id="KW-0560">Oxidoreductase</keyword>
<feature type="domain" description="Gfo/Idh/MocA-like oxidoreductase C-terminal" evidence="4">
    <location>
        <begin position="135"/>
        <end position="348"/>
    </location>
</feature>
<dbReference type="Proteomes" id="UP000598971">
    <property type="component" value="Unassembled WGS sequence"/>
</dbReference>
<comment type="similarity">
    <text evidence="1">Belongs to the Gfo/Idh/MocA family.</text>
</comment>
<feature type="domain" description="Gfo/Idh/MocA-like oxidoreductase N-terminal" evidence="3">
    <location>
        <begin position="5"/>
        <end position="123"/>
    </location>
</feature>
<dbReference type="InterPro" id="IPR004104">
    <property type="entry name" value="Gfo/Idh/MocA-like_OxRdtase_C"/>
</dbReference>
<comment type="caution">
    <text evidence="5">The sequence shown here is derived from an EMBL/GenBank/DDBJ whole genome shotgun (WGS) entry which is preliminary data.</text>
</comment>
<protein>
    <submittedName>
        <fullName evidence="5">Oxidoreductase</fullName>
    </submittedName>
</protein>
<evidence type="ECO:0000313" key="6">
    <source>
        <dbReference type="Proteomes" id="UP000598971"/>
    </source>
</evidence>
<dbReference type="PANTHER" id="PTHR43708:SF5">
    <property type="entry name" value="CONSERVED EXPRESSED OXIDOREDUCTASE (EUROFUNG)-RELATED"/>
    <property type="match status" value="1"/>
</dbReference>
<organism evidence="5 6">
    <name type="scientific">Limnovirga soli</name>
    <dbReference type="NCBI Taxonomy" id="2656915"/>
    <lineage>
        <taxon>Bacteria</taxon>
        <taxon>Pseudomonadati</taxon>
        <taxon>Bacteroidota</taxon>
        <taxon>Chitinophagia</taxon>
        <taxon>Chitinophagales</taxon>
        <taxon>Chitinophagaceae</taxon>
        <taxon>Limnovirga</taxon>
    </lineage>
</organism>
<dbReference type="EMBL" id="WHPF01000006">
    <property type="protein sequence ID" value="NNV55626.1"/>
    <property type="molecule type" value="Genomic_DNA"/>
</dbReference>